<dbReference type="SMART" id="SM01277">
    <property type="entry name" value="MAGUK_N_PEST"/>
    <property type="match status" value="1"/>
</dbReference>
<dbReference type="InterPro" id="IPR036892">
    <property type="entry name" value="L27_dom_sf"/>
</dbReference>
<evidence type="ECO:0000313" key="2">
    <source>
        <dbReference type="EMBL" id="EPQ12036.1"/>
    </source>
</evidence>
<name>S7N4Y1_MYOBR</name>
<gene>
    <name evidence="2" type="ORF">D623_10032732</name>
</gene>
<dbReference type="SUPFAM" id="SSF101288">
    <property type="entry name" value="L27 domain"/>
    <property type="match status" value="1"/>
</dbReference>
<dbReference type="SMART" id="SM00569">
    <property type="entry name" value="L27"/>
    <property type="match status" value="1"/>
</dbReference>
<feature type="domain" description="L27" evidence="1">
    <location>
        <begin position="4"/>
        <end position="64"/>
    </location>
</feature>
<reference evidence="2 3" key="1">
    <citation type="journal article" date="2013" name="Nat. Commun.">
        <title>Genome analysis reveals insights into physiology and longevity of the Brandt's bat Myotis brandtii.</title>
        <authorList>
            <person name="Seim I."/>
            <person name="Fang X."/>
            <person name="Xiong Z."/>
            <person name="Lobanov A.V."/>
            <person name="Huang Z."/>
            <person name="Ma S."/>
            <person name="Feng Y."/>
            <person name="Turanov A.A."/>
            <person name="Zhu Y."/>
            <person name="Lenz T.L."/>
            <person name="Gerashchenko M.V."/>
            <person name="Fan D."/>
            <person name="Hee Yim S."/>
            <person name="Yao X."/>
            <person name="Jordan D."/>
            <person name="Xiong Y."/>
            <person name="Ma Y."/>
            <person name="Lyapunov A.N."/>
            <person name="Chen G."/>
            <person name="Kulakova O.I."/>
            <person name="Sun Y."/>
            <person name="Lee S.G."/>
            <person name="Bronson R.T."/>
            <person name="Moskalev A.A."/>
            <person name="Sunyaev S.R."/>
            <person name="Zhang G."/>
            <person name="Krogh A."/>
            <person name="Wang J."/>
            <person name="Gladyshev V.N."/>
        </authorList>
    </citation>
    <scope>NUCLEOTIDE SEQUENCE [LARGE SCALE GENOMIC DNA]</scope>
</reference>
<dbReference type="EMBL" id="KE163428">
    <property type="protein sequence ID" value="EPQ12036.1"/>
    <property type="molecule type" value="Genomic_DNA"/>
</dbReference>
<dbReference type="Gene3D" id="1.10.287.470">
    <property type="entry name" value="Helix hairpin bin"/>
    <property type="match status" value="1"/>
</dbReference>
<dbReference type="Pfam" id="PF10608">
    <property type="entry name" value="MAGUK_N_PEST"/>
    <property type="match status" value="1"/>
</dbReference>
<evidence type="ECO:0000313" key="3">
    <source>
        <dbReference type="Proteomes" id="UP000052978"/>
    </source>
</evidence>
<dbReference type="InterPro" id="IPR019590">
    <property type="entry name" value="DLG1_PEST_dom"/>
</dbReference>
<organism evidence="2 3">
    <name type="scientific">Myotis brandtii</name>
    <name type="common">Brandt's bat</name>
    <dbReference type="NCBI Taxonomy" id="109478"/>
    <lineage>
        <taxon>Eukaryota</taxon>
        <taxon>Metazoa</taxon>
        <taxon>Chordata</taxon>
        <taxon>Craniata</taxon>
        <taxon>Vertebrata</taxon>
        <taxon>Euteleostomi</taxon>
        <taxon>Mammalia</taxon>
        <taxon>Eutheria</taxon>
        <taxon>Laurasiatheria</taxon>
        <taxon>Chiroptera</taxon>
        <taxon>Yangochiroptera</taxon>
        <taxon>Vespertilionidae</taxon>
        <taxon>Myotis</taxon>
    </lineage>
</organism>
<dbReference type="Proteomes" id="UP000052978">
    <property type="component" value="Unassembled WGS sequence"/>
</dbReference>
<dbReference type="InterPro" id="IPR004172">
    <property type="entry name" value="L27_dom"/>
</dbReference>
<protein>
    <submittedName>
        <fullName evidence="2">Disks large like protein 1</fullName>
    </submittedName>
</protein>
<dbReference type="InterPro" id="IPR015143">
    <property type="entry name" value="L27_1"/>
</dbReference>
<evidence type="ECO:0000259" key="1">
    <source>
        <dbReference type="PROSITE" id="PS51022"/>
    </source>
</evidence>
<accession>S7N4Y1</accession>
<dbReference type="FunFam" id="1.10.287.470:FF:000001">
    <property type="entry name" value="Disks large 1 isoform X3"/>
    <property type="match status" value="1"/>
</dbReference>
<dbReference type="AlphaFoldDB" id="S7N4Y1"/>
<sequence>MPVRKQDTQRALQLLEEYRSKLSQTEDRQLRSSIERVINIFQSNLFQALIDIQEFYEVTLLDNPKCIDRSKQSEPIQPVNTWEISSLPSTTVTSETLPSSLSPSIEKYRYRDEDTPPQEHISPQITNEVIGPELVHISEKNLSEIENVHGFVSHSHISPIKPTEAVPLSSPTVPVIPVLPVPAENTVILSTIPQANPPPVLVNTDSLETSTYTLEAQCPCTIGVPWRGLRGSYLNQQSNAACHSCSCSSRPRCTCRLVGSLSLLRSPGCGDQP</sequence>
<dbReference type="PROSITE" id="PS51022">
    <property type="entry name" value="L27"/>
    <property type="match status" value="1"/>
</dbReference>
<proteinExistence type="predicted"/>
<keyword evidence="3" id="KW-1185">Reference proteome</keyword>
<dbReference type="Pfam" id="PF09058">
    <property type="entry name" value="L27_1"/>
    <property type="match status" value="1"/>
</dbReference>